<dbReference type="InterPro" id="IPR003658">
    <property type="entry name" value="Anti-sigma_ant"/>
</dbReference>
<reference evidence="4 5" key="1">
    <citation type="submission" date="2020-07" db="EMBL/GenBank/DDBJ databases">
        <title>Sequencing the genomes of 1000 actinobacteria strains.</title>
        <authorList>
            <person name="Klenk H.-P."/>
        </authorList>
    </citation>
    <scope>NUCLEOTIDE SEQUENCE [LARGE SCALE GENOMIC DNA]</scope>
    <source>
        <strain evidence="4 5">DSM 27576</strain>
    </source>
</reference>
<name>A0A7W3JNZ5_9MICO</name>
<evidence type="ECO:0000313" key="4">
    <source>
        <dbReference type="EMBL" id="MBA8816352.1"/>
    </source>
</evidence>
<dbReference type="NCBIfam" id="TIGR00377">
    <property type="entry name" value="ant_ant_sig"/>
    <property type="match status" value="1"/>
</dbReference>
<dbReference type="SUPFAM" id="SSF52091">
    <property type="entry name" value="SpoIIaa-like"/>
    <property type="match status" value="1"/>
</dbReference>
<comment type="caution">
    <text evidence="4">The sequence shown here is derived from an EMBL/GenBank/DDBJ whole genome shotgun (WGS) entry which is preliminary data.</text>
</comment>
<dbReference type="PANTHER" id="PTHR33495">
    <property type="entry name" value="ANTI-SIGMA FACTOR ANTAGONIST TM_1081-RELATED-RELATED"/>
    <property type="match status" value="1"/>
</dbReference>
<dbReference type="Pfam" id="PF01740">
    <property type="entry name" value="STAS"/>
    <property type="match status" value="1"/>
</dbReference>
<feature type="domain" description="STAS" evidence="3">
    <location>
        <begin position="12"/>
        <end position="111"/>
    </location>
</feature>
<organism evidence="4 5">
    <name type="scientific">Microbacterium halimionae</name>
    <dbReference type="NCBI Taxonomy" id="1526413"/>
    <lineage>
        <taxon>Bacteria</taxon>
        <taxon>Bacillati</taxon>
        <taxon>Actinomycetota</taxon>
        <taxon>Actinomycetes</taxon>
        <taxon>Micrococcales</taxon>
        <taxon>Microbacteriaceae</taxon>
        <taxon>Microbacterium</taxon>
    </lineage>
</organism>
<evidence type="ECO:0000313" key="5">
    <source>
        <dbReference type="Proteomes" id="UP000526083"/>
    </source>
</evidence>
<gene>
    <name evidence="4" type="ORF">FHX48_001425</name>
</gene>
<dbReference type="Gene3D" id="3.30.750.24">
    <property type="entry name" value="STAS domain"/>
    <property type="match status" value="1"/>
</dbReference>
<evidence type="ECO:0000256" key="2">
    <source>
        <dbReference type="RuleBase" id="RU003749"/>
    </source>
</evidence>
<dbReference type="InterPro" id="IPR036513">
    <property type="entry name" value="STAS_dom_sf"/>
</dbReference>
<proteinExistence type="inferred from homology"/>
<dbReference type="GO" id="GO:0043856">
    <property type="term" value="F:anti-sigma factor antagonist activity"/>
    <property type="evidence" value="ECO:0007669"/>
    <property type="project" value="InterPro"/>
</dbReference>
<dbReference type="CDD" id="cd07043">
    <property type="entry name" value="STAS_anti-anti-sigma_factors"/>
    <property type="match status" value="1"/>
</dbReference>
<comment type="similarity">
    <text evidence="1 2">Belongs to the anti-sigma-factor antagonist family.</text>
</comment>
<dbReference type="PANTHER" id="PTHR33495:SF2">
    <property type="entry name" value="ANTI-SIGMA FACTOR ANTAGONIST TM_1081-RELATED"/>
    <property type="match status" value="1"/>
</dbReference>
<dbReference type="AlphaFoldDB" id="A0A7W3JNZ5"/>
<dbReference type="RefSeq" id="WP_167050116.1">
    <property type="nucleotide sequence ID" value="NZ_JAAOZB010000002.1"/>
</dbReference>
<dbReference type="PROSITE" id="PS50801">
    <property type="entry name" value="STAS"/>
    <property type="match status" value="1"/>
</dbReference>
<keyword evidence="5" id="KW-1185">Reference proteome</keyword>
<evidence type="ECO:0000256" key="1">
    <source>
        <dbReference type="ARBA" id="ARBA00009013"/>
    </source>
</evidence>
<protein>
    <recommendedName>
        <fullName evidence="2">Anti-sigma factor antagonist</fullName>
    </recommendedName>
</protein>
<dbReference type="InterPro" id="IPR002645">
    <property type="entry name" value="STAS_dom"/>
</dbReference>
<sequence length="111" mass="11942">MTAFQTDDHGADIAIVRGNGRLNMVTAPELREAVSNAVERGRSRIVVELSQITFMDSSGLGALIGALKTTREAGGDLRIAEPAEQVMMVLRLSNVDKILKPYEHAESAFSG</sequence>
<accession>A0A7W3JNZ5</accession>
<dbReference type="EMBL" id="JACGWY010000002">
    <property type="protein sequence ID" value="MBA8816352.1"/>
    <property type="molecule type" value="Genomic_DNA"/>
</dbReference>
<dbReference type="Proteomes" id="UP000526083">
    <property type="component" value="Unassembled WGS sequence"/>
</dbReference>
<evidence type="ECO:0000259" key="3">
    <source>
        <dbReference type="PROSITE" id="PS50801"/>
    </source>
</evidence>